<keyword evidence="1" id="KW-0472">Membrane</keyword>
<sequence length="221" mass="24868">MQTTPTYRVAAVNALLLRYGWLGWFLATWLGGWLAEIVLPFPIDYFWMFINGIVDDPLLEQWLYWIIDVWIMFIVLPIVLVALWIIVLPILRPCRYRLIGLGIASILLEHYVHTNDAFYQTGILAGAGGLLLGWGLYQAIKPIIRNAWVLILASGIGFGIAHILFTKFACSNDDGLFGCKFGHVAGIYALEYYFGRGAQWAVYGLITALALGLLSQRRAEL</sequence>
<reference evidence="2 3" key="1">
    <citation type="submission" date="2024-02" db="EMBL/GenBank/DDBJ databases">
        <title>Herpetosiphon gulosus NBRC 112829.</title>
        <authorList>
            <person name="Ichikawa N."/>
            <person name="Katano-Makiyama Y."/>
            <person name="Hidaka K."/>
        </authorList>
    </citation>
    <scope>NUCLEOTIDE SEQUENCE [LARGE SCALE GENOMIC DNA]</scope>
    <source>
        <strain evidence="2 3">NBRC 112829</strain>
    </source>
</reference>
<protein>
    <recommendedName>
        <fullName evidence="4">Peptidase S54 rhomboid domain-containing protein</fullName>
    </recommendedName>
</protein>
<keyword evidence="1" id="KW-1133">Transmembrane helix</keyword>
<evidence type="ECO:0000313" key="3">
    <source>
        <dbReference type="Proteomes" id="UP001428290"/>
    </source>
</evidence>
<proteinExistence type="predicted"/>
<feature type="transmembrane region" description="Helical" evidence="1">
    <location>
        <begin position="197"/>
        <end position="215"/>
    </location>
</feature>
<keyword evidence="3" id="KW-1185">Reference proteome</keyword>
<comment type="caution">
    <text evidence="2">The sequence shown here is derived from an EMBL/GenBank/DDBJ whole genome shotgun (WGS) entry which is preliminary data.</text>
</comment>
<name>A0ABP9X548_9CHLR</name>
<dbReference type="RefSeq" id="WP_345724135.1">
    <property type="nucleotide sequence ID" value="NZ_BAABRU010000019.1"/>
</dbReference>
<evidence type="ECO:0008006" key="4">
    <source>
        <dbReference type="Google" id="ProtNLM"/>
    </source>
</evidence>
<gene>
    <name evidence="2" type="ORF">Hgul01_04355</name>
</gene>
<feature type="transmembrane region" description="Helical" evidence="1">
    <location>
        <begin position="118"/>
        <end position="140"/>
    </location>
</feature>
<feature type="transmembrane region" description="Helical" evidence="1">
    <location>
        <begin position="94"/>
        <end position="112"/>
    </location>
</feature>
<evidence type="ECO:0000313" key="2">
    <source>
        <dbReference type="EMBL" id="GAA5530536.1"/>
    </source>
</evidence>
<dbReference type="Proteomes" id="UP001428290">
    <property type="component" value="Unassembled WGS sequence"/>
</dbReference>
<accession>A0ABP9X548</accession>
<dbReference type="EMBL" id="BAABRU010000019">
    <property type="protein sequence ID" value="GAA5530536.1"/>
    <property type="molecule type" value="Genomic_DNA"/>
</dbReference>
<evidence type="ECO:0000256" key="1">
    <source>
        <dbReference type="SAM" id="Phobius"/>
    </source>
</evidence>
<feature type="transmembrane region" description="Helical" evidence="1">
    <location>
        <begin position="147"/>
        <end position="165"/>
    </location>
</feature>
<organism evidence="2 3">
    <name type="scientific">Herpetosiphon gulosus</name>
    <dbReference type="NCBI Taxonomy" id="1973496"/>
    <lineage>
        <taxon>Bacteria</taxon>
        <taxon>Bacillati</taxon>
        <taxon>Chloroflexota</taxon>
        <taxon>Chloroflexia</taxon>
        <taxon>Herpetosiphonales</taxon>
        <taxon>Herpetosiphonaceae</taxon>
        <taxon>Herpetosiphon</taxon>
    </lineage>
</organism>
<feature type="transmembrane region" description="Helical" evidence="1">
    <location>
        <begin position="21"/>
        <end position="43"/>
    </location>
</feature>
<feature type="transmembrane region" description="Helical" evidence="1">
    <location>
        <begin position="63"/>
        <end position="87"/>
    </location>
</feature>
<keyword evidence="1" id="KW-0812">Transmembrane</keyword>